<dbReference type="AlphaFoldDB" id="A0A955KXH1"/>
<proteinExistence type="predicted"/>
<reference evidence="1" key="2">
    <citation type="journal article" date="2021" name="Microbiome">
        <title>Successional dynamics and alternative stable states in a saline activated sludge microbial community over 9 years.</title>
        <authorList>
            <person name="Wang Y."/>
            <person name="Ye J."/>
            <person name="Ju F."/>
            <person name="Liu L."/>
            <person name="Boyd J.A."/>
            <person name="Deng Y."/>
            <person name="Parks D.H."/>
            <person name="Jiang X."/>
            <person name="Yin X."/>
            <person name="Woodcroft B.J."/>
            <person name="Tyson G.W."/>
            <person name="Hugenholtz P."/>
            <person name="Polz M.F."/>
            <person name="Zhang T."/>
        </authorList>
    </citation>
    <scope>NUCLEOTIDE SEQUENCE</scope>
    <source>
        <strain evidence="1">HKST-UBA17</strain>
    </source>
</reference>
<evidence type="ECO:0000313" key="1">
    <source>
        <dbReference type="EMBL" id="MCA9377074.1"/>
    </source>
</evidence>
<organism evidence="1 2">
    <name type="scientific">Candidatus Dojkabacteria bacterium</name>
    <dbReference type="NCBI Taxonomy" id="2099670"/>
    <lineage>
        <taxon>Bacteria</taxon>
        <taxon>Candidatus Dojkabacteria</taxon>
    </lineage>
</organism>
<comment type="caution">
    <text evidence="1">The sequence shown here is derived from an EMBL/GenBank/DDBJ whole genome shotgun (WGS) entry which is preliminary data.</text>
</comment>
<dbReference type="Proteomes" id="UP000741282">
    <property type="component" value="Unassembled WGS sequence"/>
</dbReference>
<name>A0A955KXH1_9BACT</name>
<evidence type="ECO:0000313" key="2">
    <source>
        <dbReference type="Proteomes" id="UP000741282"/>
    </source>
</evidence>
<sequence>MARILNRKLFCTEFMDEWRPYSPDAFVIFDSDSYSNILNCGRASVLFIAGTTRSILFTKKNV</sequence>
<accession>A0A955KXH1</accession>
<reference evidence="1" key="1">
    <citation type="submission" date="2020-04" db="EMBL/GenBank/DDBJ databases">
        <authorList>
            <person name="Zhang T."/>
        </authorList>
    </citation>
    <scope>NUCLEOTIDE SEQUENCE</scope>
    <source>
        <strain evidence="1">HKST-UBA17</strain>
    </source>
</reference>
<protein>
    <submittedName>
        <fullName evidence="1">Uncharacterized protein</fullName>
    </submittedName>
</protein>
<gene>
    <name evidence="1" type="ORF">KC685_04095</name>
</gene>
<dbReference type="EMBL" id="JAGQLN010000016">
    <property type="protein sequence ID" value="MCA9377074.1"/>
    <property type="molecule type" value="Genomic_DNA"/>
</dbReference>